<keyword evidence="3" id="KW-1185">Reference proteome</keyword>
<reference evidence="2" key="1">
    <citation type="submission" date="2021-10" db="EMBL/GenBank/DDBJ databases">
        <title>Loktanella gaetbuli sp. nov., isolated from a tidal flat.</title>
        <authorList>
            <person name="Park S."/>
            <person name="Yoon J.-H."/>
        </authorList>
    </citation>
    <scope>NUCLEOTIDE SEQUENCE</scope>
    <source>
        <strain evidence="2">TSTF-M6</strain>
    </source>
</reference>
<dbReference type="Pfam" id="PF13468">
    <property type="entry name" value="Glyoxalase_3"/>
    <property type="match status" value="1"/>
</dbReference>
<dbReference type="Proteomes" id="UP001138961">
    <property type="component" value="Unassembled WGS sequence"/>
</dbReference>
<evidence type="ECO:0000259" key="1">
    <source>
        <dbReference type="Pfam" id="PF13468"/>
    </source>
</evidence>
<protein>
    <submittedName>
        <fullName evidence="2">VOC family protein</fullName>
    </submittedName>
</protein>
<dbReference type="EMBL" id="JAJATZ010000004">
    <property type="protein sequence ID" value="MCB5199556.1"/>
    <property type="molecule type" value="Genomic_DNA"/>
</dbReference>
<dbReference type="InterPro" id="IPR025870">
    <property type="entry name" value="Glyoxalase-like_dom"/>
</dbReference>
<dbReference type="SUPFAM" id="SSF54593">
    <property type="entry name" value="Glyoxalase/Bleomycin resistance protein/Dihydroxybiphenyl dioxygenase"/>
    <property type="match status" value="1"/>
</dbReference>
<organism evidence="2 3">
    <name type="scientific">Loktanella gaetbuli</name>
    <dbReference type="NCBI Taxonomy" id="2881335"/>
    <lineage>
        <taxon>Bacteria</taxon>
        <taxon>Pseudomonadati</taxon>
        <taxon>Pseudomonadota</taxon>
        <taxon>Alphaproteobacteria</taxon>
        <taxon>Rhodobacterales</taxon>
        <taxon>Roseobacteraceae</taxon>
        <taxon>Loktanella</taxon>
    </lineage>
</organism>
<name>A0ABS8BV02_9RHOB</name>
<comment type="caution">
    <text evidence="2">The sequence shown here is derived from an EMBL/GenBank/DDBJ whole genome shotgun (WGS) entry which is preliminary data.</text>
</comment>
<dbReference type="RefSeq" id="WP_226748271.1">
    <property type="nucleotide sequence ID" value="NZ_JAJATZ010000004.1"/>
</dbReference>
<dbReference type="InterPro" id="IPR029068">
    <property type="entry name" value="Glyas_Bleomycin-R_OHBP_Dase"/>
</dbReference>
<feature type="domain" description="Glyoxalase-like" evidence="1">
    <location>
        <begin position="4"/>
        <end position="169"/>
    </location>
</feature>
<gene>
    <name evidence="2" type="ORF">LGQ03_09915</name>
</gene>
<evidence type="ECO:0000313" key="2">
    <source>
        <dbReference type="EMBL" id="MCB5199556.1"/>
    </source>
</evidence>
<sequence length="201" mass="21439">MLTLDHIAIACTDLDAGTAWVEKTLGVPLQPGGKHAAFGTHNTLLALGDTYLEVIALDPDAQRTRPAWFALDAFAGPPRCANWICRTDDLKGAIADAPADVGAIVPLERGALRWDITVPDDGGLPLQGACPTLIRWGDGVAHPTETLTDRGCTLIGWEVHHPQAEALGRDLALDDPRVIYAAGAPRFRATIRTRDGVRTLG</sequence>
<accession>A0ABS8BV02</accession>
<proteinExistence type="predicted"/>
<evidence type="ECO:0000313" key="3">
    <source>
        <dbReference type="Proteomes" id="UP001138961"/>
    </source>
</evidence>
<dbReference type="Gene3D" id="3.10.180.10">
    <property type="entry name" value="2,3-Dihydroxybiphenyl 1,2-Dioxygenase, domain 1"/>
    <property type="match status" value="1"/>
</dbReference>